<keyword evidence="2" id="KW-1185">Reference proteome</keyword>
<sequence>MLSPHSCDLFQRPFFQFAQMKQYQPEAIEPTKAAYRAAWRQWQSLILQVYAQLGVPFAPPHIERWCNGWQVRAHFFAYFKYQQHQQDAAIFSILLNRRRLSISLDWHRHRAHQSRLTLAQYRQWPAALDASAYADWSMWRDSDGEYADHPTVATQLAHDLALADDDFFCIGRHIERNDLAQTDSLVAITETIRALQPLYEACWQR</sequence>
<dbReference type="RefSeq" id="WP_230340493.1">
    <property type="nucleotide sequence ID" value="NZ_CP069798.1"/>
</dbReference>
<dbReference type="Pfam" id="PF10786">
    <property type="entry name" value="HI_0552"/>
    <property type="match status" value="1"/>
</dbReference>
<name>A0A892ZQZ4_9NEIS</name>
<dbReference type="EMBL" id="CP069798">
    <property type="protein sequence ID" value="QRQ83199.1"/>
    <property type="molecule type" value="Genomic_DNA"/>
</dbReference>
<organism evidence="1 2">
    <name type="scientific">Paralysiella testudinis</name>
    <dbReference type="NCBI Taxonomy" id="2809020"/>
    <lineage>
        <taxon>Bacteria</taxon>
        <taxon>Pseudomonadati</taxon>
        <taxon>Pseudomonadota</taxon>
        <taxon>Betaproteobacteria</taxon>
        <taxon>Neisseriales</taxon>
        <taxon>Neisseriaceae</taxon>
        <taxon>Paralysiella</taxon>
    </lineage>
</organism>
<dbReference type="KEGG" id="ptes:JQU52_07560"/>
<protein>
    <submittedName>
        <fullName evidence="1">Diadenosine tetraphosphatase</fullName>
    </submittedName>
</protein>
<proteinExistence type="predicted"/>
<reference evidence="1" key="1">
    <citation type="submission" date="2021-02" db="EMBL/GenBank/DDBJ databases">
        <title>Neisseriaceae sp. 26B isolated from the cloaca of a Common Toad-headed Turtle (Mesoclemmys nasuta).</title>
        <authorList>
            <person name="Spergser J."/>
            <person name="Busse H.-J."/>
        </authorList>
    </citation>
    <scope>NUCLEOTIDE SEQUENCE</scope>
    <source>
        <strain evidence="1">26B</strain>
    </source>
</reference>
<gene>
    <name evidence="1" type="ORF">JQU52_07560</name>
</gene>
<dbReference type="AlphaFoldDB" id="A0A892ZQZ4"/>
<evidence type="ECO:0000313" key="1">
    <source>
        <dbReference type="EMBL" id="QRQ83199.1"/>
    </source>
</evidence>
<dbReference type="InterPro" id="IPR019722">
    <property type="entry name" value="HI_0552_fam"/>
</dbReference>
<accession>A0A892ZQZ4</accession>
<evidence type="ECO:0000313" key="2">
    <source>
        <dbReference type="Proteomes" id="UP000653156"/>
    </source>
</evidence>
<dbReference type="Proteomes" id="UP000653156">
    <property type="component" value="Chromosome"/>
</dbReference>